<protein>
    <submittedName>
        <fullName evidence="1">Uncharacterized protein</fullName>
    </submittedName>
</protein>
<dbReference type="EMBL" id="CP015453">
    <property type="protein sequence ID" value="AWH96882.1"/>
    <property type="molecule type" value="Genomic_DNA"/>
</dbReference>
<evidence type="ECO:0000313" key="1">
    <source>
        <dbReference type="EMBL" id="AWH96882.1"/>
    </source>
</evidence>
<dbReference type="KEGG" id="dpc:A6048_16830"/>
<dbReference type="InterPro" id="IPR029058">
    <property type="entry name" value="AB_hydrolase_fold"/>
</dbReference>
<evidence type="ECO:0000313" key="2">
    <source>
        <dbReference type="Proteomes" id="UP000244903"/>
    </source>
</evidence>
<name>A0AAD0NPJ7_9ACTN</name>
<dbReference type="Gene3D" id="3.40.50.1820">
    <property type="entry name" value="alpha/beta hydrolase"/>
    <property type="match status" value="1"/>
</dbReference>
<dbReference type="AlphaFoldDB" id="A0AAD0NPJ7"/>
<proteinExistence type="predicted"/>
<sequence>MAIMRVLIADGDGGYRHSSGVMDDFVDDLVSRLGARASVRVQWPEPERTRLHRPRTWDAASAAGVADLARLVGLHPSDGIVVLGCCCGCRVIHDWLDAYPEQLDRVLAVGLLADPLRPRDRWLPGTDDPGGQGVAGRRVGPVPERTFWVSVPGDPLSGIERDSLLRTAVRDSPLTPDQVYRGFLDDFPESRTQLAMRLQVLQHPAEWPMVFGRRLDEARAALVRYGDRGYVAQYTDPGPGGRSPLDLLGDRIVTEVRARQHPVQDAPGRLAS</sequence>
<gene>
    <name evidence="1" type="ORF">A6048_16830</name>
</gene>
<accession>A0AAD0NPJ7</accession>
<reference evidence="1 2" key="1">
    <citation type="submission" date="2016-04" db="EMBL/GenBank/DDBJ databases">
        <title>Complete genome sequence of the haloalkaliphilic hydrocarbon-degrading bacterium Dietzia psychralcaliphila ILA-1T, isolated from a drain of a fish product-processing plant.</title>
        <authorList>
            <person name="Zhao J."/>
            <person name="Hu B."/>
            <person name="Geng S."/>
            <person name="Nie Y."/>
            <person name="Tang Y."/>
        </authorList>
    </citation>
    <scope>NUCLEOTIDE SEQUENCE [LARGE SCALE GENOMIC DNA]</scope>
    <source>
        <strain evidence="1 2">ILA-1</strain>
    </source>
</reference>
<dbReference type="SUPFAM" id="SSF53474">
    <property type="entry name" value="alpha/beta-Hydrolases"/>
    <property type="match status" value="1"/>
</dbReference>
<organism evidence="1 2">
    <name type="scientific">Dietzia psychralcaliphila</name>
    <dbReference type="NCBI Taxonomy" id="139021"/>
    <lineage>
        <taxon>Bacteria</taxon>
        <taxon>Bacillati</taxon>
        <taxon>Actinomycetota</taxon>
        <taxon>Actinomycetes</taxon>
        <taxon>Mycobacteriales</taxon>
        <taxon>Dietziaceae</taxon>
        <taxon>Dietzia</taxon>
    </lineage>
</organism>
<keyword evidence="2" id="KW-1185">Reference proteome</keyword>
<dbReference type="Proteomes" id="UP000244903">
    <property type="component" value="Chromosome"/>
</dbReference>